<dbReference type="Proteomes" id="UP001548587">
    <property type="component" value="Unassembled WGS sequence"/>
</dbReference>
<feature type="transmembrane region" description="Helical" evidence="1">
    <location>
        <begin position="69"/>
        <end position="87"/>
    </location>
</feature>
<dbReference type="InterPro" id="IPR043130">
    <property type="entry name" value="CDP-OH_PTrfase_TM_dom"/>
</dbReference>
<evidence type="ECO:0000313" key="3">
    <source>
        <dbReference type="Proteomes" id="UP001548587"/>
    </source>
</evidence>
<keyword evidence="1" id="KW-1133">Transmembrane helix</keyword>
<reference evidence="2 3" key="1">
    <citation type="submission" date="2024-06" db="EMBL/GenBank/DDBJ databases">
        <title>Burkholderia sola in Mexico.</title>
        <authorList>
            <person name="Estrada P."/>
        </authorList>
    </citation>
    <scope>NUCLEOTIDE SEQUENCE [LARGE SCALE GENOMIC DNA]</scope>
    <source>
        <strain evidence="2 3">CpTa8-5</strain>
    </source>
</reference>
<feature type="transmembrane region" description="Helical" evidence="1">
    <location>
        <begin position="108"/>
        <end position="128"/>
    </location>
</feature>
<evidence type="ECO:0000256" key="1">
    <source>
        <dbReference type="SAM" id="Phobius"/>
    </source>
</evidence>
<keyword evidence="1" id="KW-0812">Transmembrane</keyword>
<keyword evidence="1" id="KW-0472">Membrane</keyword>
<comment type="caution">
    <text evidence="2">The sequence shown here is derived from an EMBL/GenBank/DDBJ whole genome shotgun (WGS) entry which is preliminary data.</text>
</comment>
<feature type="transmembrane region" description="Helical" evidence="1">
    <location>
        <begin position="43"/>
        <end position="63"/>
    </location>
</feature>
<feature type="transmembrane region" description="Helical" evidence="1">
    <location>
        <begin position="134"/>
        <end position="153"/>
    </location>
</feature>
<organism evidence="2 3">
    <name type="scientific">Burkholderia sola</name>
    <dbReference type="NCBI Taxonomy" id="2843302"/>
    <lineage>
        <taxon>Bacteria</taxon>
        <taxon>Pseudomonadati</taxon>
        <taxon>Pseudomonadota</taxon>
        <taxon>Betaproteobacteria</taxon>
        <taxon>Burkholderiales</taxon>
        <taxon>Burkholderiaceae</taxon>
        <taxon>Burkholderia</taxon>
        <taxon>Burkholderia cepacia complex</taxon>
    </lineage>
</organism>
<gene>
    <name evidence="2" type="ORF">ABXL37_01280</name>
</gene>
<protein>
    <submittedName>
        <fullName evidence="2">CDP-alcohol phosphatidyltransferase family protein</fullName>
    </submittedName>
</protein>
<accession>A0ABV2C175</accession>
<dbReference type="Pfam" id="PF01066">
    <property type="entry name" value="CDP-OH_P_transf"/>
    <property type="match status" value="1"/>
</dbReference>
<dbReference type="InterPro" id="IPR000462">
    <property type="entry name" value="CDP-OH_P_trans"/>
</dbReference>
<feature type="transmembrane region" description="Helical" evidence="1">
    <location>
        <begin position="174"/>
        <end position="191"/>
    </location>
</feature>
<dbReference type="EMBL" id="JBEWCH010000001">
    <property type="protein sequence ID" value="MET1472864.1"/>
    <property type="molecule type" value="Genomic_DNA"/>
</dbReference>
<dbReference type="Gene3D" id="1.20.120.1760">
    <property type="match status" value="1"/>
</dbReference>
<feature type="transmembrane region" description="Helical" evidence="1">
    <location>
        <begin position="197"/>
        <end position="219"/>
    </location>
</feature>
<sequence>MTSDSGTFQAFLRQQIEREQAPVYKPIRRLSTRLSWRLAKANVHPNLLTFLGALAALAAATLMSYGQRGAMMAAAALIAVAYLFDCMDGEVARAGGRASAFGGQLDQLSNWVTLVALQIGLALGASVQSGNPSMATWGMFALAGWCTFYYLYLQLASWVPGDGPFALLRKLSRILFAAMPLDENLVLLAAITGHAKIGIVVSAMLSLALSAVVCATYIAGMIASMRETRQADAASTAPPS</sequence>
<evidence type="ECO:0000313" key="2">
    <source>
        <dbReference type="EMBL" id="MET1472864.1"/>
    </source>
</evidence>
<keyword evidence="3" id="KW-1185">Reference proteome</keyword>
<dbReference type="RefSeq" id="WP_124630103.1">
    <property type="nucleotide sequence ID" value="NZ_FR989673.1"/>
</dbReference>
<name>A0ABV2C175_9BURK</name>
<proteinExistence type="predicted"/>